<evidence type="ECO:0000256" key="5">
    <source>
        <dbReference type="RuleBase" id="RU004208"/>
    </source>
</evidence>
<dbReference type="Proteomes" id="UP001153737">
    <property type="component" value="Chromosome 12"/>
</dbReference>
<evidence type="ECO:0000256" key="2">
    <source>
        <dbReference type="ARBA" id="ARBA00022729"/>
    </source>
</evidence>
<dbReference type="Pfam" id="PF00085">
    <property type="entry name" value="Thioredoxin"/>
    <property type="match status" value="3"/>
</dbReference>
<accession>A0A9P0DAV0</accession>
<keyword evidence="2 6" id="KW-0732">Signal</keyword>
<dbReference type="SUPFAM" id="SSF52833">
    <property type="entry name" value="Thioredoxin-like"/>
    <property type="match status" value="3"/>
</dbReference>
<keyword evidence="3" id="KW-0677">Repeat</keyword>
<feature type="chain" id="PRO_5040116502" description="Thioredoxin domain-containing protein" evidence="6">
    <location>
        <begin position="22"/>
        <end position="385"/>
    </location>
</feature>
<evidence type="ECO:0000313" key="9">
    <source>
        <dbReference type="Proteomes" id="UP001153737"/>
    </source>
</evidence>
<proteinExistence type="inferred from homology"/>
<evidence type="ECO:0000256" key="4">
    <source>
        <dbReference type="ARBA" id="ARBA00023284"/>
    </source>
</evidence>
<feature type="domain" description="Thioredoxin" evidence="7">
    <location>
        <begin position="8"/>
        <end position="135"/>
    </location>
</feature>
<evidence type="ECO:0000259" key="7">
    <source>
        <dbReference type="PROSITE" id="PS51352"/>
    </source>
</evidence>
<reference evidence="8" key="2">
    <citation type="submission" date="2022-10" db="EMBL/GenBank/DDBJ databases">
        <authorList>
            <consortium name="ENA_rothamsted_submissions"/>
            <consortium name="culmorum"/>
            <person name="King R."/>
        </authorList>
    </citation>
    <scope>NUCLEOTIDE SEQUENCE</scope>
</reference>
<dbReference type="CDD" id="cd03005">
    <property type="entry name" value="PDI_a_ERp46"/>
    <property type="match status" value="1"/>
</dbReference>
<keyword evidence="4" id="KW-0676">Redox-active center</keyword>
<dbReference type="PANTHER" id="PTHR45672">
    <property type="entry name" value="PROTEIN DISULFIDE-ISOMERASE C17H9.14C-RELATED"/>
    <property type="match status" value="1"/>
</dbReference>
<dbReference type="AlphaFoldDB" id="A0A9P0DAV0"/>
<evidence type="ECO:0000256" key="6">
    <source>
        <dbReference type="SAM" id="SignalP"/>
    </source>
</evidence>
<dbReference type="OrthoDB" id="71336at2759"/>
<dbReference type="InterPro" id="IPR036249">
    <property type="entry name" value="Thioredoxin-like_sf"/>
</dbReference>
<sequence length="385" mass="44241">MNKMMYLIPLSWVFMICSVRSHEEDVHTIKYTVDNFGQEIAKKNHFVMFYAPWCGHCQKFAPKWEQLAEMLNDDEGNNIKIAKVDCTTDSDVCSEQDITGYPTLKFYKVGDSEGVKFRGTRDLPTITNFINEQLREGEEEPGDVNVVQSSGGLSELTEDNFDQHTQNGKHFIKFYAPWCGHCQKLAPTWEQLANSLEFQTDVSIAKVDCTQHRTVCNNFEVKGYPTLLWIENGKRVDKFQGERSHDNLKEYVNKMLGTKKEAQDLDRSETVDVVIGELTGDSFKSGIQTGITFVKFFAPWCGHCKRLSPTWDNLREKFSARRDVSIVEVNCTLEPNKHLCNEEEVEGFPSLFLYKDGIKVSEYSGSRSLEDLYDFVIKHTQHDEL</sequence>
<dbReference type="NCBIfam" id="TIGR01126">
    <property type="entry name" value="pdi_dom"/>
    <property type="match status" value="2"/>
</dbReference>
<dbReference type="InterPro" id="IPR013766">
    <property type="entry name" value="Thioredoxin_domain"/>
</dbReference>
<dbReference type="PANTHER" id="PTHR45672:SF3">
    <property type="entry name" value="THIOREDOXIN DOMAIN-CONTAINING PROTEIN 5"/>
    <property type="match status" value="1"/>
</dbReference>
<dbReference type="GO" id="GO:0006457">
    <property type="term" value="P:protein folding"/>
    <property type="evidence" value="ECO:0007669"/>
    <property type="project" value="TreeGrafter"/>
</dbReference>
<dbReference type="PRINTS" id="PR00421">
    <property type="entry name" value="THIOREDOXIN"/>
</dbReference>
<evidence type="ECO:0000256" key="3">
    <source>
        <dbReference type="ARBA" id="ARBA00022737"/>
    </source>
</evidence>
<dbReference type="InterPro" id="IPR005788">
    <property type="entry name" value="PDI_thioredoxin-like_dom"/>
</dbReference>
<organism evidence="8 9">
    <name type="scientific">Phaedon cochleariae</name>
    <name type="common">Mustard beetle</name>
    <dbReference type="NCBI Taxonomy" id="80249"/>
    <lineage>
        <taxon>Eukaryota</taxon>
        <taxon>Metazoa</taxon>
        <taxon>Ecdysozoa</taxon>
        <taxon>Arthropoda</taxon>
        <taxon>Hexapoda</taxon>
        <taxon>Insecta</taxon>
        <taxon>Pterygota</taxon>
        <taxon>Neoptera</taxon>
        <taxon>Endopterygota</taxon>
        <taxon>Coleoptera</taxon>
        <taxon>Polyphaga</taxon>
        <taxon>Cucujiformia</taxon>
        <taxon>Chrysomeloidea</taxon>
        <taxon>Chrysomelidae</taxon>
        <taxon>Chrysomelinae</taxon>
        <taxon>Chrysomelini</taxon>
        <taxon>Phaedon</taxon>
    </lineage>
</organism>
<dbReference type="InterPro" id="IPR017937">
    <property type="entry name" value="Thioredoxin_CS"/>
</dbReference>
<dbReference type="Gene3D" id="3.40.30.10">
    <property type="entry name" value="Glutaredoxin"/>
    <property type="match status" value="3"/>
</dbReference>
<evidence type="ECO:0000256" key="1">
    <source>
        <dbReference type="ARBA" id="ARBA00006347"/>
    </source>
</evidence>
<gene>
    <name evidence="8" type="ORF">PHAECO_LOCUS2859</name>
</gene>
<dbReference type="PROSITE" id="PS51352">
    <property type="entry name" value="THIOREDOXIN_2"/>
    <property type="match status" value="3"/>
</dbReference>
<dbReference type="InterPro" id="IPR051063">
    <property type="entry name" value="PDI"/>
</dbReference>
<protein>
    <recommendedName>
        <fullName evidence="7">Thioredoxin domain-containing protein</fullName>
    </recommendedName>
</protein>
<name>A0A9P0DAV0_PHACE</name>
<dbReference type="GO" id="GO:0005783">
    <property type="term" value="C:endoplasmic reticulum"/>
    <property type="evidence" value="ECO:0007669"/>
    <property type="project" value="TreeGrafter"/>
</dbReference>
<dbReference type="GO" id="GO:0003756">
    <property type="term" value="F:protein disulfide isomerase activity"/>
    <property type="evidence" value="ECO:0007669"/>
    <property type="project" value="InterPro"/>
</dbReference>
<dbReference type="PROSITE" id="PS00194">
    <property type="entry name" value="THIOREDOXIN_1"/>
    <property type="match status" value="3"/>
</dbReference>
<evidence type="ECO:0000313" key="8">
    <source>
        <dbReference type="EMBL" id="CAH1118772.1"/>
    </source>
</evidence>
<reference evidence="8" key="1">
    <citation type="submission" date="2022-01" db="EMBL/GenBank/DDBJ databases">
        <authorList>
            <person name="King R."/>
        </authorList>
    </citation>
    <scope>NUCLEOTIDE SEQUENCE</scope>
</reference>
<feature type="signal peptide" evidence="6">
    <location>
        <begin position="1"/>
        <end position="21"/>
    </location>
</feature>
<dbReference type="EMBL" id="OU896718">
    <property type="protein sequence ID" value="CAH1118772.1"/>
    <property type="molecule type" value="Genomic_DNA"/>
</dbReference>
<comment type="similarity">
    <text evidence="1 5">Belongs to the protein disulfide isomerase family.</text>
</comment>
<keyword evidence="9" id="KW-1185">Reference proteome</keyword>
<feature type="domain" description="Thioredoxin" evidence="7">
    <location>
        <begin position="136"/>
        <end position="253"/>
    </location>
</feature>
<feature type="domain" description="Thioredoxin" evidence="7">
    <location>
        <begin position="254"/>
        <end position="381"/>
    </location>
</feature>